<evidence type="ECO:0000256" key="1">
    <source>
        <dbReference type="ARBA" id="ARBA00002056"/>
    </source>
</evidence>
<dbReference type="RefSeq" id="WP_124705366.1">
    <property type="nucleotide sequence ID" value="NZ_BGOW01000021.1"/>
</dbReference>
<evidence type="ECO:0000313" key="12">
    <source>
        <dbReference type="EMBL" id="GBL46578.1"/>
    </source>
</evidence>
<proteinExistence type="inferred from homology"/>
<dbReference type="Gene3D" id="3.40.50.2000">
    <property type="entry name" value="Glycogen Phosphorylase B"/>
    <property type="match status" value="2"/>
</dbReference>
<dbReference type="InterPro" id="IPR003835">
    <property type="entry name" value="Glyco_trans_19"/>
</dbReference>
<evidence type="ECO:0000256" key="8">
    <source>
        <dbReference type="ARBA" id="ARBA00022679"/>
    </source>
</evidence>
<keyword evidence="13" id="KW-1185">Reference proteome</keyword>
<keyword evidence="5 11" id="KW-0444">Lipid biosynthesis</keyword>
<keyword evidence="9 11" id="KW-0443">Lipid metabolism</keyword>
<dbReference type="GO" id="GO:0009245">
    <property type="term" value="P:lipid A biosynthetic process"/>
    <property type="evidence" value="ECO:0007669"/>
    <property type="project" value="UniProtKB-UniRule"/>
</dbReference>
<comment type="catalytic activity">
    <reaction evidence="10 11">
        <text>a lipid X + a UDP-2-N,3-O-bis[(3R)-3-hydroxyacyl]-alpha-D-glucosamine = a lipid A disaccharide + UDP + H(+)</text>
        <dbReference type="Rhea" id="RHEA:67828"/>
        <dbReference type="ChEBI" id="CHEBI:15378"/>
        <dbReference type="ChEBI" id="CHEBI:58223"/>
        <dbReference type="ChEBI" id="CHEBI:137748"/>
        <dbReference type="ChEBI" id="CHEBI:176338"/>
        <dbReference type="ChEBI" id="CHEBI:176343"/>
        <dbReference type="EC" id="2.4.1.182"/>
    </reaction>
</comment>
<protein>
    <recommendedName>
        <fullName evidence="4 11">Lipid-A-disaccharide synthase</fullName>
        <ecNumber evidence="3 11">2.4.1.182</ecNumber>
    </recommendedName>
</protein>
<comment type="caution">
    <text evidence="12">The sequence shown here is derived from an EMBL/GenBank/DDBJ whole genome shotgun (WGS) entry which is preliminary data.</text>
</comment>
<evidence type="ECO:0000256" key="2">
    <source>
        <dbReference type="ARBA" id="ARBA00007868"/>
    </source>
</evidence>
<gene>
    <name evidence="11" type="primary">lpxB</name>
    <name evidence="12" type="ORF">SFMTTN_2393</name>
</gene>
<keyword evidence="6 11" id="KW-0441">Lipid A biosynthesis</keyword>
<dbReference type="UniPathway" id="UPA00973"/>
<comment type="pathway">
    <text evidence="11">Bacterial outer membrane biogenesis; LPS lipid A biosynthesis.</text>
</comment>
<dbReference type="EMBL" id="BGOW01000021">
    <property type="protein sequence ID" value="GBL46578.1"/>
    <property type="molecule type" value="Genomic_DNA"/>
</dbReference>
<comment type="similarity">
    <text evidence="2 11">Belongs to the LpxB family.</text>
</comment>
<sequence length="385" mass="42442">MAAAARPPRIGIVAGEASGDLLGSHLITALKAHRPDIEFVGIAGPKMIAAGARSLFPMEKLSVNGYVEVLRHLPEILGIRRKLRRALLDDPPDLFIGIDAPDFNLALEARLKARGIPTLHYVSPSIWAWRGERIKKIARAVTHMLVVFPFEEAIYRKAGIPVSYVGHPLADMLPDNPDRDEMRELLKLPNQQPIVAMLPGSRAGELAHHAQLFVDTARLIHAQHPEVCFLVPLLSRTTRNIFESALGSNDIMLPVRIMIGHADYAMTAADVVLVASGTATLEAALLKRPMVITYRVPKLTAYLMRRKAYLPWVGLPNILANRDVVPELVQENATPEKLAAAVLDLLADRDKCQAMETEFAAQHAALKCNTAERMAEAVLPYLEHR</sequence>
<dbReference type="GO" id="GO:0008915">
    <property type="term" value="F:lipid-A-disaccharide synthase activity"/>
    <property type="evidence" value="ECO:0007669"/>
    <property type="project" value="UniProtKB-UniRule"/>
</dbReference>
<dbReference type="PANTHER" id="PTHR30372:SF4">
    <property type="entry name" value="LIPID-A-DISACCHARIDE SYNTHASE, MITOCHONDRIAL-RELATED"/>
    <property type="match status" value="1"/>
</dbReference>
<evidence type="ECO:0000256" key="7">
    <source>
        <dbReference type="ARBA" id="ARBA00022676"/>
    </source>
</evidence>
<dbReference type="EC" id="2.4.1.182" evidence="3 11"/>
<dbReference type="HAMAP" id="MF_00392">
    <property type="entry name" value="LpxB"/>
    <property type="match status" value="1"/>
</dbReference>
<dbReference type="Pfam" id="PF02684">
    <property type="entry name" value="LpxB"/>
    <property type="match status" value="1"/>
</dbReference>
<evidence type="ECO:0000256" key="10">
    <source>
        <dbReference type="ARBA" id="ARBA00048975"/>
    </source>
</evidence>
<dbReference type="OrthoDB" id="9801642at2"/>
<comment type="function">
    <text evidence="1 11">Condensation of UDP-2,3-diacylglucosamine and 2,3-diacylglucosamine-1-phosphate to form lipid A disaccharide, a precursor of lipid A, a phosphorylated glycolipid that anchors the lipopolysaccharide to the outer membrane of the cell.</text>
</comment>
<evidence type="ECO:0000256" key="3">
    <source>
        <dbReference type="ARBA" id="ARBA00012687"/>
    </source>
</evidence>
<keyword evidence="7 11" id="KW-0328">Glycosyltransferase</keyword>
<evidence type="ECO:0000256" key="9">
    <source>
        <dbReference type="ARBA" id="ARBA00023098"/>
    </source>
</evidence>
<evidence type="ECO:0000256" key="6">
    <source>
        <dbReference type="ARBA" id="ARBA00022556"/>
    </source>
</evidence>
<dbReference type="GO" id="GO:0005543">
    <property type="term" value="F:phospholipid binding"/>
    <property type="evidence" value="ECO:0007669"/>
    <property type="project" value="TreeGrafter"/>
</dbReference>
<evidence type="ECO:0000256" key="11">
    <source>
        <dbReference type="HAMAP-Rule" id="MF_00392"/>
    </source>
</evidence>
<dbReference type="AlphaFoldDB" id="A0A401JG45"/>
<keyword evidence="8 11" id="KW-0808">Transferase</keyword>
<evidence type="ECO:0000256" key="4">
    <source>
        <dbReference type="ARBA" id="ARBA00020902"/>
    </source>
</evidence>
<organism evidence="12 13">
    <name type="scientific">Sulfuriferula multivorans</name>
    <dbReference type="NCBI Taxonomy" id="1559896"/>
    <lineage>
        <taxon>Bacteria</taxon>
        <taxon>Pseudomonadati</taxon>
        <taxon>Pseudomonadota</taxon>
        <taxon>Betaproteobacteria</taxon>
        <taxon>Nitrosomonadales</taxon>
        <taxon>Sulfuricellaceae</taxon>
        <taxon>Sulfuriferula</taxon>
    </lineage>
</organism>
<name>A0A401JG45_9PROT</name>
<dbReference type="PANTHER" id="PTHR30372">
    <property type="entry name" value="LIPID-A-DISACCHARIDE SYNTHASE"/>
    <property type="match status" value="1"/>
</dbReference>
<reference evidence="12 13" key="1">
    <citation type="journal article" date="2019" name="Front. Microbiol.">
        <title>Genomes of Neutrophilic Sulfur-Oxidizing Chemolithoautotrophs Representing 9 Proteobacterial Species From 8 Genera.</title>
        <authorList>
            <person name="Watanabe T."/>
            <person name="Kojima H."/>
            <person name="Umezawa K."/>
            <person name="Hori C."/>
            <person name="Takasuka T.E."/>
            <person name="Kato Y."/>
            <person name="Fukui M."/>
        </authorList>
    </citation>
    <scope>NUCLEOTIDE SEQUENCE [LARGE SCALE GENOMIC DNA]</scope>
    <source>
        <strain evidence="12 13">TTN</strain>
    </source>
</reference>
<dbReference type="GO" id="GO:0016020">
    <property type="term" value="C:membrane"/>
    <property type="evidence" value="ECO:0007669"/>
    <property type="project" value="GOC"/>
</dbReference>
<evidence type="ECO:0000256" key="5">
    <source>
        <dbReference type="ARBA" id="ARBA00022516"/>
    </source>
</evidence>
<evidence type="ECO:0000313" key="13">
    <source>
        <dbReference type="Proteomes" id="UP000286806"/>
    </source>
</evidence>
<accession>A0A401JG45</accession>
<dbReference type="Proteomes" id="UP000286806">
    <property type="component" value="Unassembled WGS sequence"/>
</dbReference>
<dbReference type="SUPFAM" id="SSF53756">
    <property type="entry name" value="UDP-Glycosyltransferase/glycogen phosphorylase"/>
    <property type="match status" value="1"/>
</dbReference>
<dbReference type="NCBIfam" id="TIGR00215">
    <property type="entry name" value="lpxB"/>
    <property type="match status" value="1"/>
</dbReference>